<dbReference type="SUPFAM" id="SSF103473">
    <property type="entry name" value="MFS general substrate transporter"/>
    <property type="match status" value="1"/>
</dbReference>
<dbReference type="Proteomes" id="UP000694941">
    <property type="component" value="Unplaced"/>
</dbReference>
<feature type="transmembrane region" description="Helical" evidence="1">
    <location>
        <begin position="426"/>
        <end position="445"/>
    </location>
</feature>
<dbReference type="InterPro" id="IPR050327">
    <property type="entry name" value="Proton-linked_MCT"/>
</dbReference>
<organism evidence="2 3">
    <name type="scientific">Limulus polyphemus</name>
    <name type="common">Atlantic horseshoe crab</name>
    <dbReference type="NCBI Taxonomy" id="6850"/>
    <lineage>
        <taxon>Eukaryota</taxon>
        <taxon>Metazoa</taxon>
        <taxon>Ecdysozoa</taxon>
        <taxon>Arthropoda</taxon>
        <taxon>Chelicerata</taxon>
        <taxon>Merostomata</taxon>
        <taxon>Xiphosura</taxon>
        <taxon>Limulidae</taxon>
        <taxon>Limulus</taxon>
    </lineage>
</organism>
<gene>
    <name evidence="3" type="primary">LOC106466408</name>
</gene>
<evidence type="ECO:0000313" key="2">
    <source>
        <dbReference type="Proteomes" id="UP000694941"/>
    </source>
</evidence>
<dbReference type="PANTHER" id="PTHR11360:SF303">
    <property type="entry name" value="MAJOR FACILITATOR SUPERFAMILY (MFS) PROFILE DOMAIN-CONTAINING PROTEIN"/>
    <property type="match status" value="1"/>
</dbReference>
<keyword evidence="2" id="KW-1185">Reference proteome</keyword>
<feature type="transmembrane region" description="Helical" evidence="1">
    <location>
        <begin position="82"/>
        <end position="102"/>
    </location>
</feature>
<keyword evidence="1" id="KW-1133">Transmembrane helix</keyword>
<feature type="transmembrane region" description="Helical" evidence="1">
    <location>
        <begin position="108"/>
        <end position="130"/>
    </location>
</feature>
<proteinExistence type="predicted"/>
<feature type="transmembrane region" description="Helical" evidence="1">
    <location>
        <begin position="52"/>
        <end position="75"/>
    </location>
</feature>
<accession>A0ABM1T2L2</accession>
<feature type="transmembrane region" description="Helical" evidence="1">
    <location>
        <begin position="394"/>
        <end position="414"/>
    </location>
</feature>
<feature type="transmembrane region" description="Helical" evidence="1">
    <location>
        <begin position="142"/>
        <end position="163"/>
    </location>
</feature>
<dbReference type="Gene3D" id="1.20.1250.20">
    <property type="entry name" value="MFS general substrate transporter like domains"/>
    <property type="match status" value="2"/>
</dbReference>
<dbReference type="InterPro" id="IPR011701">
    <property type="entry name" value="MFS"/>
</dbReference>
<sequence length="510" mass="56135">MLSKRFLNGRVRWGWIVALSCFWINLCLFGAFRSSGLLYVALVDTYNCSHAYAAWSSALAAALMNLSGPLVGLLTHLLTIRVIILTGSVVSSSAVALCYFATDINHVILLLGGLQGLGLGLVTNLTPVIISHYFQEHKATACAISYSGSTVGAFFFSFIIAVFLERRGLKATFPVLGYIMFCSVLGAVFLRPAVLHKDDLPQVCNHEDIESVVKKRATSFSGPLETNVIPEPPTSSTLKEDPQNWTNIKRRASDQFQRKRSTIFVIVETKKFVPKPHVGGQVPCKLKDDSIDKKTTDINSIKSLSLSLANDFERHIYGEQDTAMFCSPKCVPPISSVLQKLDDNLIKYVKQYFSFLPNYYFLLLTVSSVSFVVTSWSILTVLPDYAKDQNIETHHAAFLISAFSITDILGKFIPSGLQYFKLAEQRTVLSVNLALLGSLCFLLPLPAQGFYWLLAISLGFGGVSGCLQTLIPVLISDYFGPDHTAVVFGFSNFFNGLATLGRPAMIVLQM</sequence>
<feature type="transmembrane region" description="Helical" evidence="1">
    <location>
        <begin position="12"/>
        <end position="32"/>
    </location>
</feature>
<dbReference type="PANTHER" id="PTHR11360">
    <property type="entry name" value="MONOCARBOXYLATE TRANSPORTER"/>
    <property type="match status" value="1"/>
</dbReference>
<feature type="transmembrane region" description="Helical" evidence="1">
    <location>
        <begin position="175"/>
        <end position="194"/>
    </location>
</feature>
<dbReference type="GeneID" id="106466408"/>
<evidence type="ECO:0000313" key="3">
    <source>
        <dbReference type="RefSeq" id="XP_022250118.1"/>
    </source>
</evidence>
<dbReference type="InterPro" id="IPR036259">
    <property type="entry name" value="MFS_trans_sf"/>
</dbReference>
<name>A0ABM1T2L2_LIMPO</name>
<evidence type="ECO:0000256" key="1">
    <source>
        <dbReference type="SAM" id="Phobius"/>
    </source>
</evidence>
<dbReference type="Pfam" id="PF07690">
    <property type="entry name" value="MFS_1"/>
    <property type="match status" value="1"/>
</dbReference>
<keyword evidence="1" id="KW-0472">Membrane</keyword>
<protein>
    <submittedName>
        <fullName evidence="3">Monocarboxylate transporter 7-like isoform X2</fullName>
    </submittedName>
</protein>
<feature type="transmembrane region" description="Helical" evidence="1">
    <location>
        <begin position="451"/>
        <end position="475"/>
    </location>
</feature>
<feature type="transmembrane region" description="Helical" evidence="1">
    <location>
        <begin position="359"/>
        <end position="382"/>
    </location>
</feature>
<keyword evidence="1" id="KW-0812">Transmembrane</keyword>
<reference evidence="3" key="1">
    <citation type="submission" date="2025-08" db="UniProtKB">
        <authorList>
            <consortium name="RefSeq"/>
        </authorList>
    </citation>
    <scope>IDENTIFICATION</scope>
    <source>
        <tissue evidence="3">Muscle</tissue>
    </source>
</reference>
<dbReference type="RefSeq" id="XP_022250118.1">
    <property type="nucleotide sequence ID" value="XM_022394410.1"/>
</dbReference>